<evidence type="ECO:0000313" key="4">
    <source>
        <dbReference type="Proteomes" id="UP000078550"/>
    </source>
</evidence>
<dbReference type="Proteomes" id="UP000078555">
    <property type="component" value="Unassembled WGS sequence"/>
</dbReference>
<reference evidence="4 5" key="2">
    <citation type="submission" date="2016-05" db="EMBL/GenBank/DDBJ databases">
        <authorList>
            <person name="Naeem Raeece"/>
        </authorList>
    </citation>
    <scope>NUCLEOTIDE SEQUENCE [LARGE SCALE GENOMIC DNA]</scope>
</reference>
<dbReference type="GO" id="GO:0005874">
    <property type="term" value="C:microtubule"/>
    <property type="evidence" value="ECO:0007669"/>
    <property type="project" value="TreeGrafter"/>
</dbReference>
<dbReference type="Gene3D" id="3.40.50.300">
    <property type="entry name" value="P-loop containing nucleotide triphosphate hydrolases"/>
    <property type="match status" value="1"/>
</dbReference>
<dbReference type="SUPFAM" id="SSF52540">
    <property type="entry name" value="P-loop containing nucleoside triphosphate hydrolases"/>
    <property type="match status" value="1"/>
</dbReference>
<evidence type="ECO:0000313" key="5">
    <source>
        <dbReference type="Proteomes" id="UP000078555"/>
    </source>
</evidence>
<dbReference type="InterPro" id="IPR027417">
    <property type="entry name" value="P-loop_NTPase"/>
</dbReference>
<accession>A0A1A8ZY43</accession>
<evidence type="ECO:0000259" key="1">
    <source>
        <dbReference type="Pfam" id="PF00350"/>
    </source>
</evidence>
<dbReference type="InterPro" id="IPR045063">
    <property type="entry name" value="Dynamin_N"/>
</dbReference>
<dbReference type="Proteomes" id="UP000078550">
    <property type="component" value="Unassembled WGS sequence"/>
</dbReference>
<evidence type="ECO:0000313" key="3">
    <source>
        <dbReference type="EMBL" id="SBT49066.1"/>
    </source>
</evidence>
<keyword evidence="5" id="KW-1185">Reference proteome</keyword>
<name>A0A1A8ZY43_PLAOA</name>
<evidence type="ECO:0000313" key="2">
    <source>
        <dbReference type="EMBL" id="SBT48629.1"/>
    </source>
</evidence>
<sequence>MPEALRYDAYCDITYAQISSRVNLPNAKFSSQGSESSLAYAHHVGEPIGISKRGCTFLFGFFILVAVTWSSPRCHLGTSLPLLIIFDLNSISREKLELVEVFYDKMKDTTNANALYLYALQIFKICNIHNELPRLVVFGQQSMGKTTLLDFIMGGPMGYTSSDTGTKQPIVIILKPSDTNKIECYLNKKKVNIDDLHEKMKAIMLNLNESIISKELEVEISIPGGIYATFVDLPGIKDDSKAGSDLTRKIVRNYVQNFPNDIYILVKKASDDPANWPYHLREFIMKPKPMGKSSVALHA</sequence>
<dbReference type="EMBL" id="FLRE01000193">
    <property type="protein sequence ID" value="SBT49066.1"/>
    <property type="molecule type" value="Genomic_DNA"/>
</dbReference>
<dbReference type="Pfam" id="PF00350">
    <property type="entry name" value="Dynamin_N"/>
    <property type="match status" value="1"/>
</dbReference>
<dbReference type="PANTHER" id="PTHR11566">
    <property type="entry name" value="DYNAMIN"/>
    <property type="match status" value="1"/>
</dbReference>
<dbReference type="GO" id="GO:0016020">
    <property type="term" value="C:membrane"/>
    <property type="evidence" value="ECO:0007669"/>
    <property type="project" value="TreeGrafter"/>
</dbReference>
<dbReference type="PANTHER" id="PTHR11566:SF233">
    <property type="entry name" value="CHROMOSOME UNDETERMINED SCAFFOLD_59, WHOLE GENOME SHOTGUN SEQUENCE"/>
    <property type="match status" value="1"/>
</dbReference>
<dbReference type="GO" id="GO:0003924">
    <property type="term" value="F:GTPase activity"/>
    <property type="evidence" value="ECO:0007669"/>
    <property type="project" value="TreeGrafter"/>
</dbReference>
<proteinExistence type="predicted"/>
<organism evidence="3 4">
    <name type="scientific">Plasmodium ovale wallikeri</name>
    <dbReference type="NCBI Taxonomy" id="864142"/>
    <lineage>
        <taxon>Eukaryota</taxon>
        <taxon>Sar</taxon>
        <taxon>Alveolata</taxon>
        <taxon>Apicomplexa</taxon>
        <taxon>Aconoidasida</taxon>
        <taxon>Haemosporida</taxon>
        <taxon>Plasmodiidae</taxon>
        <taxon>Plasmodium</taxon>
        <taxon>Plasmodium (Plasmodium)</taxon>
    </lineage>
</organism>
<reference evidence="3" key="1">
    <citation type="submission" date="2016-05" db="EMBL/GenBank/DDBJ databases">
        <authorList>
            <person name="Lavstsen T."/>
            <person name="Jespersen J.S."/>
        </authorList>
    </citation>
    <scope>NUCLEOTIDE SEQUENCE [LARGE SCALE GENOMIC DNA]</scope>
</reference>
<dbReference type="GO" id="GO:0008017">
    <property type="term" value="F:microtubule binding"/>
    <property type="evidence" value="ECO:0007669"/>
    <property type="project" value="TreeGrafter"/>
</dbReference>
<dbReference type="InterPro" id="IPR022812">
    <property type="entry name" value="Dynamin"/>
</dbReference>
<dbReference type="PRINTS" id="PR00195">
    <property type="entry name" value="DYNAMIN"/>
</dbReference>
<feature type="domain" description="Dynamin N-terminal" evidence="1">
    <location>
        <begin position="135"/>
        <end position="273"/>
    </location>
</feature>
<gene>
    <name evidence="2" type="ORF">POVWA1_058140</name>
    <name evidence="3" type="ORF">POVWA2_057490</name>
</gene>
<dbReference type="EMBL" id="FLRD01000150">
    <property type="protein sequence ID" value="SBT48629.1"/>
    <property type="molecule type" value="Genomic_DNA"/>
</dbReference>
<protein>
    <recommendedName>
        <fullName evidence="1">Dynamin N-terminal domain-containing protein</fullName>
    </recommendedName>
</protein>
<dbReference type="GO" id="GO:0005737">
    <property type="term" value="C:cytoplasm"/>
    <property type="evidence" value="ECO:0007669"/>
    <property type="project" value="TreeGrafter"/>
</dbReference>
<dbReference type="AlphaFoldDB" id="A0A1A8ZY43"/>